<organism evidence="3 4">
    <name type="scientific">Nelumbo nucifera</name>
    <name type="common">Sacred lotus</name>
    <dbReference type="NCBI Taxonomy" id="4432"/>
    <lineage>
        <taxon>Eukaryota</taxon>
        <taxon>Viridiplantae</taxon>
        <taxon>Streptophyta</taxon>
        <taxon>Embryophyta</taxon>
        <taxon>Tracheophyta</taxon>
        <taxon>Spermatophyta</taxon>
        <taxon>Magnoliopsida</taxon>
        <taxon>Proteales</taxon>
        <taxon>Nelumbonaceae</taxon>
        <taxon>Nelumbo</taxon>
    </lineage>
</organism>
<feature type="region of interest" description="Disordered" evidence="1">
    <location>
        <begin position="125"/>
        <end position="148"/>
    </location>
</feature>
<dbReference type="OrthoDB" id="1305140at2759"/>
<reference evidence="4" key="1">
    <citation type="submission" date="2025-08" db="UniProtKB">
        <authorList>
            <consortium name="RefSeq"/>
        </authorList>
    </citation>
    <scope>IDENTIFICATION</scope>
</reference>
<protein>
    <submittedName>
        <fullName evidence="4">ENHANCER OF AG-4 protein 2-like</fullName>
    </submittedName>
</protein>
<dbReference type="InterPro" id="IPR057670">
    <property type="entry name" value="SH3_retrovirus"/>
</dbReference>
<name>A0A1U8Q9P0_NELNU</name>
<evidence type="ECO:0000259" key="2">
    <source>
        <dbReference type="Pfam" id="PF25597"/>
    </source>
</evidence>
<feature type="compositionally biased region" description="Pro residues" evidence="1">
    <location>
        <begin position="129"/>
        <end position="145"/>
    </location>
</feature>
<dbReference type="GeneID" id="109115319"/>
<proteinExistence type="predicted"/>
<evidence type="ECO:0000256" key="1">
    <source>
        <dbReference type="SAM" id="MobiDB-lite"/>
    </source>
</evidence>
<dbReference type="RefSeq" id="XP_019054781.1">
    <property type="nucleotide sequence ID" value="XM_019199236.1"/>
</dbReference>
<evidence type="ECO:0000313" key="3">
    <source>
        <dbReference type="Proteomes" id="UP000189703"/>
    </source>
</evidence>
<keyword evidence="3" id="KW-1185">Reference proteome</keyword>
<gene>
    <name evidence="4" type="primary">LOC109115319</name>
</gene>
<evidence type="ECO:0000313" key="4">
    <source>
        <dbReference type="RefSeq" id="XP_019054781.1"/>
    </source>
</evidence>
<dbReference type="KEGG" id="nnu:109115319"/>
<dbReference type="Pfam" id="PF25597">
    <property type="entry name" value="SH3_retrovirus"/>
    <property type="match status" value="1"/>
</dbReference>
<sequence length="169" mass="18196">MSPFPLPPRVFGCVYFVHNLGPGTNKLDARSLKCIFLGYSRTQKWYKCYHPSSRRSLLCADVTFFEFTPFFVGSGDAASSTSPPPLPLLVADPPPLIPVVPTSLPPVPPSVDCPPIRHVYTHRPRVPAATPPASSPSTDPAPDPTPASALDLPIALRKVHLFVILSGCS</sequence>
<dbReference type="OMA" id="QRFLMSA"/>
<feature type="domain" description="Retroviral polymerase SH3-like" evidence="2">
    <location>
        <begin position="13"/>
        <end position="70"/>
    </location>
</feature>
<accession>A0A1U8Q9P0</accession>
<dbReference type="AlphaFoldDB" id="A0A1U8Q9P0"/>
<dbReference type="InParanoid" id="A0A1U8Q9P0"/>
<dbReference type="Proteomes" id="UP000189703">
    <property type="component" value="Unplaced"/>
</dbReference>